<protein>
    <recommendedName>
        <fullName evidence="14">Tetraspanin</fullName>
    </recommendedName>
</protein>
<evidence type="ECO:0000256" key="5">
    <source>
        <dbReference type="ARBA" id="ARBA00022475"/>
    </source>
</evidence>
<sequence>MILIFVAEITLGVIAFVFRDKAKQTITDMFQENFIPRYEDDPDAKSFIDWIQENIHCCGVTSNGYKDWNQNMYFNCTTSNLSKLSCATPYSCCRKQDTIRAGVPNILCGAGALKAEAPNRSSQIYTIGCIDAMLNMAEQNLPIVGGVVIAFTIPQLIGICLARMLEGQILDQVARWERRYR</sequence>
<dbReference type="Pfam" id="PF00335">
    <property type="entry name" value="Tetraspanin"/>
    <property type="match status" value="1"/>
</dbReference>
<keyword evidence="7" id="KW-0812">Transmembrane</keyword>
<proteinExistence type="inferred from homology"/>
<feature type="chain" id="PRO_5043051722" description="Tetraspanin" evidence="15">
    <location>
        <begin position="16"/>
        <end position="181"/>
    </location>
</feature>
<evidence type="ECO:0000256" key="7">
    <source>
        <dbReference type="ARBA" id="ARBA00022692"/>
    </source>
</evidence>
<evidence type="ECO:0000256" key="14">
    <source>
        <dbReference type="RuleBase" id="RU361218"/>
    </source>
</evidence>
<dbReference type="PANTHER" id="PTHR19282:SF515">
    <property type="entry name" value="TETRASPANIN"/>
    <property type="match status" value="1"/>
</dbReference>
<evidence type="ECO:0000256" key="9">
    <source>
        <dbReference type="ARBA" id="ARBA00022989"/>
    </source>
</evidence>
<dbReference type="PANTHER" id="PTHR19282">
    <property type="entry name" value="TETRASPANIN"/>
    <property type="match status" value="1"/>
</dbReference>
<keyword evidence="12" id="KW-0325">Glycoprotein</keyword>
<feature type="disulfide bond" evidence="13">
    <location>
        <begin position="57"/>
        <end position="92"/>
    </location>
</feature>
<evidence type="ECO:0000256" key="8">
    <source>
        <dbReference type="ARBA" id="ARBA00022949"/>
    </source>
</evidence>
<dbReference type="InterPro" id="IPR008952">
    <property type="entry name" value="Tetraspanin_EC2_sf"/>
</dbReference>
<dbReference type="SUPFAM" id="SSF48652">
    <property type="entry name" value="Tetraspanin"/>
    <property type="match status" value="1"/>
</dbReference>
<evidence type="ECO:0000256" key="6">
    <source>
        <dbReference type="ARBA" id="ARBA00022490"/>
    </source>
</evidence>
<evidence type="ECO:0000256" key="12">
    <source>
        <dbReference type="ARBA" id="ARBA00023180"/>
    </source>
</evidence>
<comment type="similarity">
    <text evidence="4 14">Belongs to the tetraspanin (TM4SF) family.</text>
</comment>
<reference evidence="16 17" key="1">
    <citation type="submission" date="2024-01" db="EMBL/GenBank/DDBJ databases">
        <title>The genome of the rayed Mediterranean limpet Patella caerulea (Linnaeus, 1758).</title>
        <authorList>
            <person name="Anh-Thu Weber A."/>
            <person name="Halstead-Nussloch G."/>
        </authorList>
    </citation>
    <scope>NUCLEOTIDE SEQUENCE [LARGE SCALE GENOMIC DNA]</scope>
    <source>
        <strain evidence="16">AATW-2023a</strain>
        <tissue evidence="16">Whole specimen</tissue>
    </source>
</reference>
<dbReference type="GO" id="GO:0072659">
    <property type="term" value="P:protein localization to plasma membrane"/>
    <property type="evidence" value="ECO:0007669"/>
    <property type="project" value="UniProtKB-ARBA"/>
</dbReference>
<evidence type="ECO:0000256" key="13">
    <source>
        <dbReference type="PIRSR" id="PIRSR002419-1"/>
    </source>
</evidence>
<evidence type="ECO:0000256" key="11">
    <source>
        <dbReference type="ARBA" id="ARBA00023157"/>
    </source>
</evidence>
<keyword evidence="6" id="KW-0963">Cytoplasm</keyword>
<accession>A0AAN8PGV7</accession>
<evidence type="ECO:0000256" key="3">
    <source>
        <dbReference type="ARBA" id="ARBA00004651"/>
    </source>
</evidence>
<dbReference type="GO" id="GO:0051604">
    <property type="term" value="P:protein maturation"/>
    <property type="evidence" value="ECO:0007669"/>
    <property type="project" value="UniProtKB-ARBA"/>
</dbReference>
<dbReference type="GO" id="GO:0005737">
    <property type="term" value="C:cytoplasm"/>
    <property type="evidence" value="ECO:0007669"/>
    <property type="project" value="UniProtKB-SubCell"/>
</dbReference>
<evidence type="ECO:0000256" key="1">
    <source>
        <dbReference type="ARBA" id="ARBA00004496"/>
    </source>
</evidence>
<dbReference type="GO" id="GO:0005886">
    <property type="term" value="C:plasma membrane"/>
    <property type="evidence" value="ECO:0007669"/>
    <property type="project" value="UniProtKB-SubCell"/>
</dbReference>
<dbReference type="GO" id="GO:0019899">
    <property type="term" value="F:enzyme binding"/>
    <property type="evidence" value="ECO:0007669"/>
    <property type="project" value="UniProtKB-ARBA"/>
</dbReference>
<evidence type="ECO:0000256" key="10">
    <source>
        <dbReference type="ARBA" id="ARBA00023136"/>
    </source>
</evidence>
<feature type="signal peptide" evidence="15">
    <location>
        <begin position="1"/>
        <end position="15"/>
    </location>
</feature>
<dbReference type="InterPro" id="IPR000301">
    <property type="entry name" value="Tetraspanin_animals"/>
</dbReference>
<evidence type="ECO:0000256" key="15">
    <source>
        <dbReference type="SAM" id="SignalP"/>
    </source>
</evidence>
<keyword evidence="10" id="KW-0472">Membrane</keyword>
<dbReference type="GO" id="GO:0065003">
    <property type="term" value="P:protein-containing complex assembly"/>
    <property type="evidence" value="ECO:0007669"/>
    <property type="project" value="UniProtKB-ARBA"/>
</dbReference>
<dbReference type="GO" id="GO:0005912">
    <property type="term" value="C:adherens junction"/>
    <property type="evidence" value="ECO:0007669"/>
    <property type="project" value="UniProtKB-SubCell"/>
</dbReference>
<keyword evidence="8" id="KW-0965">Cell junction</keyword>
<keyword evidence="15" id="KW-0732">Signal</keyword>
<dbReference type="FunFam" id="1.10.1450.10:FF:000007">
    <property type="entry name" value="Tetraspanin"/>
    <property type="match status" value="1"/>
</dbReference>
<dbReference type="AlphaFoldDB" id="A0AAN8PGV7"/>
<comment type="caution">
    <text evidence="16">The sequence shown here is derived from an EMBL/GenBank/DDBJ whole genome shotgun (WGS) entry which is preliminary data.</text>
</comment>
<evidence type="ECO:0000256" key="2">
    <source>
        <dbReference type="ARBA" id="ARBA00004536"/>
    </source>
</evidence>
<dbReference type="InterPro" id="IPR018499">
    <property type="entry name" value="Tetraspanin/Peripherin"/>
</dbReference>
<evidence type="ECO:0000256" key="4">
    <source>
        <dbReference type="ARBA" id="ARBA00006840"/>
    </source>
</evidence>
<evidence type="ECO:0000313" key="17">
    <source>
        <dbReference type="Proteomes" id="UP001347796"/>
    </source>
</evidence>
<dbReference type="GO" id="GO:0046930">
    <property type="term" value="C:pore complex"/>
    <property type="evidence" value="ECO:0007669"/>
    <property type="project" value="UniProtKB-ARBA"/>
</dbReference>
<keyword evidence="5" id="KW-1003">Cell membrane</keyword>
<gene>
    <name evidence="16" type="ORF">SNE40_013254</name>
</gene>
<feature type="disulfide bond" evidence="13">
    <location>
        <begin position="58"/>
        <end position="76"/>
    </location>
</feature>
<keyword evidence="17" id="KW-1185">Reference proteome</keyword>
<dbReference type="EMBL" id="JAZGQO010000009">
    <property type="protein sequence ID" value="KAK6178467.1"/>
    <property type="molecule type" value="Genomic_DNA"/>
</dbReference>
<keyword evidence="9" id="KW-1133">Transmembrane helix</keyword>
<name>A0AAN8PGV7_PATCE</name>
<dbReference type="PIRSF" id="PIRSF002419">
    <property type="entry name" value="Tetraspanin"/>
    <property type="match status" value="1"/>
</dbReference>
<evidence type="ECO:0000313" key="16">
    <source>
        <dbReference type="EMBL" id="KAK6178467.1"/>
    </source>
</evidence>
<keyword evidence="11 13" id="KW-1015">Disulfide bond</keyword>
<dbReference type="Proteomes" id="UP001347796">
    <property type="component" value="Unassembled WGS sequence"/>
</dbReference>
<dbReference type="Gene3D" id="1.10.1450.10">
    <property type="entry name" value="Tetraspanin"/>
    <property type="match status" value="1"/>
</dbReference>
<comment type="subcellular location">
    <subcellularLocation>
        <location evidence="2">Cell junction</location>
        <location evidence="2">Adherens junction</location>
    </subcellularLocation>
    <subcellularLocation>
        <location evidence="3">Cell membrane</location>
        <topology evidence="3">Multi-pass membrane protein</topology>
    </subcellularLocation>
    <subcellularLocation>
        <location evidence="1">Cytoplasm</location>
    </subcellularLocation>
    <subcellularLocation>
        <location evidence="14">Membrane</location>
        <topology evidence="14">Multi-pass membrane protein</topology>
    </subcellularLocation>
</comment>
<organism evidence="16 17">
    <name type="scientific">Patella caerulea</name>
    <name type="common">Rayed Mediterranean limpet</name>
    <dbReference type="NCBI Taxonomy" id="87958"/>
    <lineage>
        <taxon>Eukaryota</taxon>
        <taxon>Metazoa</taxon>
        <taxon>Spiralia</taxon>
        <taxon>Lophotrochozoa</taxon>
        <taxon>Mollusca</taxon>
        <taxon>Gastropoda</taxon>
        <taxon>Patellogastropoda</taxon>
        <taxon>Patelloidea</taxon>
        <taxon>Patellidae</taxon>
        <taxon>Patella</taxon>
    </lineage>
</organism>